<keyword evidence="2" id="KW-1185">Reference proteome</keyword>
<name>A0A239AU12_9BACT</name>
<dbReference type="Proteomes" id="UP000198324">
    <property type="component" value="Unassembled WGS sequence"/>
</dbReference>
<dbReference type="AlphaFoldDB" id="A0A239AU12"/>
<proteinExistence type="predicted"/>
<sequence>MSGMFVTVAEARKTPCPFAKAKSGAFCTPEGCKRWAFGPQDMQPSFGGYGTHPCDDPRAVVEPARPACVPASWEWCPADWAGDALWAEPRMEFCGRFVGRCGRKGKRDAA</sequence>
<accession>A0A239AU12</accession>
<protein>
    <submittedName>
        <fullName evidence="1">Uncharacterized protein</fullName>
    </submittedName>
</protein>
<organism evidence="1 2">
    <name type="scientific">Humidesulfovibrio mexicanus</name>
    <dbReference type="NCBI Taxonomy" id="147047"/>
    <lineage>
        <taxon>Bacteria</taxon>
        <taxon>Pseudomonadati</taxon>
        <taxon>Thermodesulfobacteriota</taxon>
        <taxon>Desulfovibrionia</taxon>
        <taxon>Desulfovibrionales</taxon>
        <taxon>Desulfovibrionaceae</taxon>
        <taxon>Humidesulfovibrio</taxon>
    </lineage>
</organism>
<reference evidence="1 2" key="1">
    <citation type="submission" date="2017-06" db="EMBL/GenBank/DDBJ databases">
        <authorList>
            <person name="Kim H.J."/>
            <person name="Triplett B.A."/>
        </authorList>
    </citation>
    <scope>NUCLEOTIDE SEQUENCE [LARGE SCALE GENOMIC DNA]</scope>
    <source>
        <strain evidence="1 2">DSM 13116</strain>
    </source>
</reference>
<dbReference type="EMBL" id="FZOC01000004">
    <property type="protein sequence ID" value="SNR99019.1"/>
    <property type="molecule type" value="Genomic_DNA"/>
</dbReference>
<dbReference type="RefSeq" id="WP_089274425.1">
    <property type="nucleotide sequence ID" value="NZ_FZOC01000004.1"/>
</dbReference>
<evidence type="ECO:0000313" key="2">
    <source>
        <dbReference type="Proteomes" id="UP000198324"/>
    </source>
</evidence>
<gene>
    <name evidence="1" type="ORF">SAMN04488503_2216</name>
</gene>
<evidence type="ECO:0000313" key="1">
    <source>
        <dbReference type="EMBL" id="SNR99019.1"/>
    </source>
</evidence>